<comment type="caution">
    <text evidence="2">The sequence shown here is derived from an EMBL/GenBank/DDBJ whole genome shotgun (WGS) entry which is preliminary data.</text>
</comment>
<accession>A0A1F5EVD0</accession>
<reference evidence="2 3" key="1">
    <citation type="journal article" date="2016" name="Nat. Commun.">
        <title>Thousands of microbial genomes shed light on interconnected biogeochemical processes in an aquifer system.</title>
        <authorList>
            <person name="Anantharaman K."/>
            <person name="Brown C.T."/>
            <person name="Hug L.A."/>
            <person name="Sharon I."/>
            <person name="Castelle C.J."/>
            <person name="Probst A.J."/>
            <person name="Thomas B.C."/>
            <person name="Singh A."/>
            <person name="Wilkins M.J."/>
            <person name="Karaoz U."/>
            <person name="Brodie E.L."/>
            <person name="Williams K.H."/>
            <person name="Hubbard S.S."/>
            <person name="Banfield J.F."/>
        </authorList>
    </citation>
    <scope>NUCLEOTIDE SEQUENCE [LARGE SCALE GENOMIC DNA]</scope>
</reference>
<name>A0A1F5EVD0_9BACT</name>
<dbReference type="EMBL" id="MFAG01000041">
    <property type="protein sequence ID" value="OGD71104.1"/>
    <property type="molecule type" value="Genomic_DNA"/>
</dbReference>
<organism evidence="2 3">
    <name type="scientific">Candidatus Collierbacteria bacterium RIFCSPHIGHO2_01_FULL_50_25</name>
    <dbReference type="NCBI Taxonomy" id="1817722"/>
    <lineage>
        <taxon>Bacteria</taxon>
        <taxon>Candidatus Collieribacteriota</taxon>
    </lineage>
</organism>
<keyword evidence="1" id="KW-1133">Transmembrane helix</keyword>
<protein>
    <submittedName>
        <fullName evidence="2">Uncharacterized protein</fullName>
    </submittedName>
</protein>
<evidence type="ECO:0000256" key="1">
    <source>
        <dbReference type="SAM" id="Phobius"/>
    </source>
</evidence>
<feature type="transmembrane region" description="Helical" evidence="1">
    <location>
        <begin position="12"/>
        <end position="30"/>
    </location>
</feature>
<gene>
    <name evidence="2" type="ORF">A2703_01545</name>
</gene>
<proteinExistence type="predicted"/>
<dbReference type="Proteomes" id="UP000177979">
    <property type="component" value="Unassembled WGS sequence"/>
</dbReference>
<sequence length="342" mass="37633">MKIKTLLSKYWLFIILFLLALIGAYFYFAAPSVKVPEITIPRPTPVPTSPVTALPPINTGFKPASRIIWRLDTLPIPETLSVIHVAGPLADPNTYSPLAKMLGITTQPVKLPNQPLYTWVSTDNAGSFYVNLRDKIASYSLNQDLKPIPTTGQKINSDILITNLINLLTPVLNLSENFSLVPGEVKYLIVADERYVPSVQSQATFAEVNLNYSFRNFALTYRGVPAVTARYSLYGPLVSLRLLLPFSQISLSPDYDLKSLSQIKETPAENFEIIAESGSRAFELSDKEEVMNSITITGGYVGYLTNPTSSAVTPYVFLTGTSQSKTYGTLNITLATPALKLQ</sequence>
<keyword evidence="1" id="KW-0812">Transmembrane</keyword>
<evidence type="ECO:0000313" key="2">
    <source>
        <dbReference type="EMBL" id="OGD71104.1"/>
    </source>
</evidence>
<keyword evidence="1" id="KW-0472">Membrane</keyword>
<dbReference type="AlphaFoldDB" id="A0A1F5EVD0"/>
<evidence type="ECO:0000313" key="3">
    <source>
        <dbReference type="Proteomes" id="UP000177979"/>
    </source>
</evidence>